<feature type="transmembrane region" description="Helical" evidence="1">
    <location>
        <begin position="187"/>
        <end position="206"/>
    </location>
</feature>
<dbReference type="RefSeq" id="WP_306087133.1">
    <property type="nucleotide sequence ID" value="NZ_CP120992.1"/>
</dbReference>
<feature type="transmembrane region" description="Helical" evidence="1">
    <location>
        <begin position="89"/>
        <end position="110"/>
    </location>
</feature>
<feature type="transmembrane region" description="Helical" evidence="1">
    <location>
        <begin position="130"/>
        <end position="153"/>
    </location>
</feature>
<sequence>MNRRNVGRVAVAVLPFVLAPAADLILFAARRDRLPAQLASHFVGDGQVDDHASQGSYVAVIAVLFVGTGALWALMSVAGKFTARGYRTLVASGYALAGGIGYLMAVVMLVNVDATEDAQGRAQGVSFPMWHMAVALGVAALAFGLGLLLAALLPVPEEPAGGGPAGDGARIALADGEVAGWARSAGAWWLPPLALVVLGGGIALMFTASWIAAVPALLVGLLFASFARPYVSVDRRGITVSGVLPWPRIRVPLDRIEAASSRNIKALAEYGGWGYRIGPGRTGVMIRSGEGIVARLSGGRDFAVTVDDSATAAALLNTLIDQRRTER</sequence>
<evidence type="ECO:0000313" key="2">
    <source>
        <dbReference type="EMBL" id="WLQ40735.1"/>
    </source>
</evidence>
<keyword evidence="1" id="KW-0812">Transmembrane</keyword>
<gene>
    <name evidence="2" type="ORF">P8A22_12530</name>
</gene>
<evidence type="ECO:0000313" key="3">
    <source>
        <dbReference type="Proteomes" id="UP001229952"/>
    </source>
</evidence>
<feature type="transmembrane region" description="Helical" evidence="1">
    <location>
        <begin position="55"/>
        <end position="77"/>
    </location>
</feature>
<dbReference type="EMBL" id="CP120992">
    <property type="protein sequence ID" value="WLQ40735.1"/>
    <property type="molecule type" value="Genomic_DNA"/>
</dbReference>
<accession>A0ABY9I1M1</accession>
<keyword evidence="1" id="KW-1133">Transmembrane helix</keyword>
<name>A0ABY9I1M1_9ACTN</name>
<evidence type="ECO:0000256" key="1">
    <source>
        <dbReference type="SAM" id="Phobius"/>
    </source>
</evidence>
<reference evidence="2 3" key="1">
    <citation type="submission" date="2023-03" db="EMBL/GenBank/DDBJ databases">
        <title>Isolation and description of six Streptomyces strains from soil environments, able to metabolize different microbial glucans.</title>
        <authorList>
            <person name="Widen T."/>
            <person name="Larsbrink J."/>
        </authorList>
    </citation>
    <scope>NUCLEOTIDE SEQUENCE [LARGE SCALE GENOMIC DNA]</scope>
    <source>
        <strain evidence="2 3">Mut2</strain>
    </source>
</reference>
<protein>
    <submittedName>
        <fullName evidence="2">DUF1648 domain-containing protein</fullName>
    </submittedName>
</protein>
<dbReference type="Proteomes" id="UP001229952">
    <property type="component" value="Chromosome"/>
</dbReference>
<feature type="transmembrane region" description="Helical" evidence="1">
    <location>
        <begin position="212"/>
        <end position="231"/>
    </location>
</feature>
<organism evidence="2 3">
    <name type="scientific">Streptomyces laculatispora</name>
    <dbReference type="NCBI Taxonomy" id="887464"/>
    <lineage>
        <taxon>Bacteria</taxon>
        <taxon>Bacillati</taxon>
        <taxon>Actinomycetota</taxon>
        <taxon>Actinomycetes</taxon>
        <taxon>Kitasatosporales</taxon>
        <taxon>Streptomycetaceae</taxon>
        <taxon>Streptomyces</taxon>
    </lineage>
</organism>
<keyword evidence="3" id="KW-1185">Reference proteome</keyword>
<proteinExistence type="predicted"/>
<keyword evidence="1" id="KW-0472">Membrane</keyword>